<evidence type="ECO:0000313" key="2">
    <source>
        <dbReference type="Proteomes" id="UP000189739"/>
    </source>
</evidence>
<dbReference type="AlphaFoldDB" id="A0A1S9PDA1"/>
<comment type="caution">
    <text evidence="1">The sequence shown here is derived from an EMBL/GenBank/DDBJ whole genome shotgun (WGS) entry which is preliminary data.</text>
</comment>
<sequence>MGKYLMCFTDTFKAYAIASKPKEGFVAIDRKENVLFKVFPFDNGPDDPSEGYFRIKGDDNKIGFADSTGNVVISPQYGCAFSFENGRAKVSDACTTIVDGEHSIWKSDNWYYINKAGKRVK</sequence>
<reference evidence="1 2" key="1">
    <citation type="submission" date="2016-07" db="EMBL/GenBank/DDBJ databases">
        <title>Genomic analysis of zinc-resistant bacterium Mucilaginibacter pedocola TBZ30.</title>
        <authorList>
            <person name="Huang J."/>
            <person name="Tang J."/>
        </authorList>
    </citation>
    <scope>NUCLEOTIDE SEQUENCE [LARGE SCALE GENOMIC DNA]</scope>
    <source>
        <strain evidence="1 2">TBZ30</strain>
    </source>
</reference>
<accession>A0A1S9PDA1</accession>
<dbReference type="Pfam" id="PF14903">
    <property type="entry name" value="WG_beta_rep"/>
    <property type="match status" value="1"/>
</dbReference>
<organism evidence="1 2">
    <name type="scientific">Mucilaginibacter pedocola</name>
    <dbReference type="NCBI Taxonomy" id="1792845"/>
    <lineage>
        <taxon>Bacteria</taxon>
        <taxon>Pseudomonadati</taxon>
        <taxon>Bacteroidota</taxon>
        <taxon>Sphingobacteriia</taxon>
        <taxon>Sphingobacteriales</taxon>
        <taxon>Sphingobacteriaceae</taxon>
        <taxon>Mucilaginibacter</taxon>
    </lineage>
</organism>
<dbReference type="STRING" id="1792845.BC343_09460"/>
<dbReference type="Proteomes" id="UP000189739">
    <property type="component" value="Unassembled WGS sequence"/>
</dbReference>
<keyword evidence="2" id="KW-1185">Reference proteome</keyword>
<dbReference type="EMBL" id="MBTF01000023">
    <property type="protein sequence ID" value="OOQ58943.1"/>
    <property type="molecule type" value="Genomic_DNA"/>
</dbReference>
<evidence type="ECO:0008006" key="3">
    <source>
        <dbReference type="Google" id="ProtNLM"/>
    </source>
</evidence>
<protein>
    <recommendedName>
        <fullName evidence="3">WG repeat-containing protein</fullName>
    </recommendedName>
</protein>
<gene>
    <name evidence="1" type="ORF">BC343_09460</name>
</gene>
<evidence type="ECO:0000313" key="1">
    <source>
        <dbReference type="EMBL" id="OOQ58943.1"/>
    </source>
</evidence>
<dbReference type="SUPFAM" id="SSF69360">
    <property type="entry name" value="Cell wall binding repeat"/>
    <property type="match status" value="1"/>
</dbReference>
<proteinExistence type="predicted"/>
<name>A0A1S9PDA1_9SPHI</name>
<dbReference type="InterPro" id="IPR032774">
    <property type="entry name" value="WG_beta_rep"/>
</dbReference>